<dbReference type="InterPro" id="IPR017927">
    <property type="entry name" value="FAD-bd_FR_type"/>
</dbReference>
<dbReference type="SFLD" id="SFLDG01168">
    <property type="entry name" value="Ferric_reductase_subgroup_(FRE"/>
    <property type="match status" value="1"/>
</dbReference>
<dbReference type="VEuPathDB" id="FungiDB:AB675_230"/>
<evidence type="ECO:0000259" key="16">
    <source>
        <dbReference type="PROSITE" id="PS51384"/>
    </source>
</evidence>
<feature type="transmembrane region" description="Helical" evidence="15">
    <location>
        <begin position="228"/>
        <end position="248"/>
    </location>
</feature>
<evidence type="ECO:0000256" key="12">
    <source>
        <dbReference type="ARBA" id="ARBA00023180"/>
    </source>
</evidence>
<dbReference type="PANTHER" id="PTHR32361:SF9">
    <property type="entry name" value="FERRIC REDUCTASE TRANSMEMBRANE COMPONENT 3-RELATED"/>
    <property type="match status" value="1"/>
</dbReference>
<dbReference type="GO" id="GO:0005886">
    <property type="term" value="C:plasma membrane"/>
    <property type="evidence" value="ECO:0007669"/>
    <property type="project" value="UniProtKB-SubCell"/>
</dbReference>
<dbReference type="GeneID" id="28734140"/>
<dbReference type="GO" id="GO:0052851">
    <property type="term" value="F:ferric-chelate reductase (NADPH) activity"/>
    <property type="evidence" value="ECO:0007669"/>
    <property type="project" value="UniProtKB-EC"/>
</dbReference>
<evidence type="ECO:0000256" key="10">
    <source>
        <dbReference type="ARBA" id="ARBA00023065"/>
    </source>
</evidence>
<dbReference type="RefSeq" id="XP_017997693.1">
    <property type="nucleotide sequence ID" value="XM_018142271.1"/>
</dbReference>
<evidence type="ECO:0000256" key="1">
    <source>
        <dbReference type="ARBA" id="ARBA00004651"/>
    </source>
</evidence>
<evidence type="ECO:0000256" key="5">
    <source>
        <dbReference type="ARBA" id="ARBA00022475"/>
    </source>
</evidence>
<evidence type="ECO:0000256" key="9">
    <source>
        <dbReference type="ARBA" id="ARBA00023002"/>
    </source>
</evidence>
<dbReference type="PANTHER" id="PTHR32361">
    <property type="entry name" value="FERRIC/CUPRIC REDUCTASE TRANSMEMBRANE COMPONENT"/>
    <property type="match status" value="1"/>
</dbReference>
<feature type="region of interest" description="Disordered" evidence="14">
    <location>
        <begin position="496"/>
        <end position="516"/>
    </location>
</feature>
<dbReference type="SFLD" id="SFLDS00052">
    <property type="entry name" value="Ferric_Reductase_Domain"/>
    <property type="match status" value="1"/>
</dbReference>
<keyword evidence="9" id="KW-0560">Oxidoreductase</keyword>
<dbReference type="GO" id="GO:0006879">
    <property type="term" value="P:intracellular iron ion homeostasis"/>
    <property type="evidence" value="ECO:0007669"/>
    <property type="project" value="TreeGrafter"/>
</dbReference>
<feature type="transmembrane region" description="Helical" evidence="15">
    <location>
        <begin position="161"/>
        <end position="181"/>
    </location>
</feature>
<feature type="compositionally biased region" description="Low complexity" evidence="14">
    <location>
        <begin position="505"/>
        <end position="516"/>
    </location>
</feature>
<evidence type="ECO:0000313" key="18">
    <source>
        <dbReference type="Proteomes" id="UP000038010"/>
    </source>
</evidence>
<dbReference type="SUPFAM" id="SSF52343">
    <property type="entry name" value="Ferredoxin reductase-like, C-terminal NADP-linked domain"/>
    <property type="match status" value="1"/>
</dbReference>
<keyword evidence="4" id="KW-0813">Transport</keyword>
<dbReference type="GO" id="GO:0015677">
    <property type="term" value="P:copper ion import"/>
    <property type="evidence" value="ECO:0007669"/>
    <property type="project" value="TreeGrafter"/>
</dbReference>
<dbReference type="InterPro" id="IPR017938">
    <property type="entry name" value="Riboflavin_synthase-like_b-brl"/>
</dbReference>
<dbReference type="EC" id="1.16.1.9" evidence="3"/>
<keyword evidence="10" id="KW-0406">Ion transport</keyword>
<feature type="transmembrane region" description="Helical" evidence="15">
    <location>
        <begin position="90"/>
        <end position="110"/>
    </location>
</feature>
<protein>
    <recommendedName>
        <fullName evidence="3">ferric-chelate reductase (NADPH)</fullName>
        <ecNumber evidence="3">1.16.1.9</ecNumber>
    </recommendedName>
</protein>
<keyword evidence="12" id="KW-0325">Glycoprotein</keyword>
<dbReference type="Gene3D" id="3.40.50.80">
    <property type="entry name" value="Nucleotide-binding domain of ferredoxin-NADP reductase (FNR) module"/>
    <property type="match status" value="1"/>
</dbReference>
<keyword evidence="8 15" id="KW-1133">Transmembrane helix</keyword>
<keyword evidence="6 15" id="KW-0812">Transmembrane</keyword>
<dbReference type="STRING" id="1664694.A0A0N1NZ37"/>
<evidence type="ECO:0000256" key="2">
    <source>
        <dbReference type="ARBA" id="ARBA00006278"/>
    </source>
</evidence>
<dbReference type="InterPro" id="IPR039261">
    <property type="entry name" value="FNR_nucleotide-bd"/>
</dbReference>
<dbReference type="InterPro" id="IPR051410">
    <property type="entry name" value="Ferric/Cupric_Reductase"/>
</dbReference>
<dbReference type="EMBL" id="LFJN01000022">
    <property type="protein sequence ID" value="KPI37730.1"/>
    <property type="molecule type" value="Genomic_DNA"/>
</dbReference>
<evidence type="ECO:0000256" key="6">
    <source>
        <dbReference type="ARBA" id="ARBA00022692"/>
    </source>
</evidence>
<evidence type="ECO:0000313" key="17">
    <source>
        <dbReference type="EMBL" id="KPI37730.1"/>
    </source>
</evidence>
<comment type="caution">
    <text evidence="17">The sequence shown here is derived from an EMBL/GenBank/DDBJ whole genome shotgun (WGS) entry which is preliminary data.</text>
</comment>
<evidence type="ECO:0000256" key="11">
    <source>
        <dbReference type="ARBA" id="ARBA00023136"/>
    </source>
</evidence>
<dbReference type="Pfam" id="PF08030">
    <property type="entry name" value="NAD_binding_6"/>
    <property type="match status" value="1"/>
</dbReference>
<organism evidence="17 18">
    <name type="scientific">Cyphellophora attinorum</name>
    <dbReference type="NCBI Taxonomy" id="1664694"/>
    <lineage>
        <taxon>Eukaryota</taxon>
        <taxon>Fungi</taxon>
        <taxon>Dikarya</taxon>
        <taxon>Ascomycota</taxon>
        <taxon>Pezizomycotina</taxon>
        <taxon>Eurotiomycetes</taxon>
        <taxon>Chaetothyriomycetidae</taxon>
        <taxon>Chaetothyriales</taxon>
        <taxon>Cyphellophoraceae</taxon>
        <taxon>Cyphellophora</taxon>
    </lineage>
</organism>
<comment type="subcellular location">
    <subcellularLocation>
        <location evidence="1">Cell membrane</location>
        <topology evidence="1">Multi-pass membrane protein</topology>
    </subcellularLocation>
</comment>
<dbReference type="GO" id="GO:0006826">
    <property type="term" value="P:iron ion transport"/>
    <property type="evidence" value="ECO:0007669"/>
    <property type="project" value="TreeGrafter"/>
</dbReference>
<dbReference type="InterPro" id="IPR013112">
    <property type="entry name" value="FAD-bd_8"/>
</dbReference>
<name>A0A0N1NZ37_9EURO</name>
<evidence type="ECO:0000256" key="3">
    <source>
        <dbReference type="ARBA" id="ARBA00012668"/>
    </source>
</evidence>
<evidence type="ECO:0000256" key="7">
    <source>
        <dbReference type="ARBA" id="ARBA00022982"/>
    </source>
</evidence>
<keyword evidence="7" id="KW-0249">Electron transport</keyword>
<proteinExistence type="inferred from homology"/>
<dbReference type="OrthoDB" id="3944240at2759"/>
<evidence type="ECO:0000256" key="13">
    <source>
        <dbReference type="ARBA" id="ARBA00048483"/>
    </source>
</evidence>
<dbReference type="Pfam" id="PF01794">
    <property type="entry name" value="Ferric_reduct"/>
    <property type="match status" value="1"/>
</dbReference>
<comment type="similarity">
    <text evidence="2">Belongs to the ferric reductase (FRE) family.</text>
</comment>
<evidence type="ECO:0000256" key="14">
    <source>
        <dbReference type="SAM" id="MobiDB-lite"/>
    </source>
</evidence>
<evidence type="ECO:0000256" key="4">
    <source>
        <dbReference type="ARBA" id="ARBA00022448"/>
    </source>
</evidence>
<dbReference type="CDD" id="cd06186">
    <property type="entry name" value="NOX_Duox_like_FAD_NADP"/>
    <property type="match status" value="1"/>
</dbReference>
<dbReference type="PROSITE" id="PS51384">
    <property type="entry name" value="FAD_FR"/>
    <property type="match status" value="1"/>
</dbReference>
<keyword evidence="5" id="KW-1003">Cell membrane</keyword>
<feature type="domain" description="FAD-binding FR-type" evidence="16">
    <location>
        <begin position="285"/>
        <end position="395"/>
    </location>
</feature>
<feature type="transmembrane region" description="Helical" evidence="15">
    <location>
        <begin position="201"/>
        <end position="221"/>
    </location>
</feature>
<reference evidence="17 18" key="1">
    <citation type="submission" date="2015-06" db="EMBL/GenBank/DDBJ databases">
        <title>Draft genome of the ant-associated black yeast Phialophora attae CBS 131958.</title>
        <authorList>
            <person name="Moreno L.F."/>
            <person name="Stielow B.J."/>
            <person name="de Hoog S."/>
            <person name="Vicente V.A."/>
            <person name="Weiss V.A."/>
            <person name="de Vries M."/>
            <person name="Cruz L.M."/>
            <person name="Souza E.M."/>
        </authorList>
    </citation>
    <scope>NUCLEOTIDE SEQUENCE [LARGE SCALE GENOMIC DNA]</scope>
    <source>
        <strain evidence="17 18">CBS 131958</strain>
    </source>
</reference>
<feature type="transmembrane region" description="Helical" evidence="15">
    <location>
        <begin position="20"/>
        <end position="41"/>
    </location>
</feature>
<keyword evidence="11 15" id="KW-0472">Membrane</keyword>
<dbReference type="InterPro" id="IPR013121">
    <property type="entry name" value="Fe_red_NAD-bd_6"/>
</dbReference>
<comment type="catalytic activity">
    <reaction evidence="13">
        <text>2 a Fe(II)-siderophore + NADP(+) + H(+) = 2 a Fe(III)-siderophore + NADPH</text>
        <dbReference type="Rhea" id="RHEA:28795"/>
        <dbReference type="Rhea" id="RHEA-COMP:11342"/>
        <dbReference type="Rhea" id="RHEA-COMP:11344"/>
        <dbReference type="ChEBI" id="CHEBI:15378"/>
        <dbReference type="ChEBI" id="CHEBI:29033"/>
        <dbReference type="ChEBI" id="CHEBI:29034"/>
        <dbReference type="ChEBI" id="CHEBI:57783"/>
        <dbReference type="ChEBI" id="CHEBI:58349"/>
        <dbReference type="EC" id="1.16.1.9"/>
    </reaction>
</comment>
<dbReference type="InterPro" id="IPR013130">
    <property type="entry name" value="Fe3_Rdtase_TM_dom"/>
</dbReference>
<sequence length="662" mass="74178">MSMSGGMSMPSYTDIQHYFWIFTGSVIAFATLFNVLNYIVLRQRLSSLSARPQTILSTSYAVATAITRELSHASLPVYRFRKIKLRTPQLGPSSVVLGFLTAILVLAFYGYDTFNQRQWEDIAYRVGSLAIAELPLVFLLSGKQNLIGLVIGSSYERLNWLHRWVARIFWITVTIHMSFWFRSWARYNYILRKLEIDYLTQTGFACWIILTAILLTSFLPVRRLSHEVFYGLHVILFAGLMGAIYLHVSDSNVTYFWVSVAIFFLDRFLRVCTTAWANLPILHSKGQAWANAATLTPLPGNVTRLSIQNPVVNWSPGQHMFVSCHAVVPLQAHPFTASTLPSDGKLEFLVQARKGGTKRFYRWASKNLLPQSNATTSIQTKNIALDGPYGRHRPLQQFDSVVLFAGSTGATFTVPLMRDIVQRWMHDERTVTRHIKLVWVIKARDRLCWFDDVLERALQDVAELRSRHSRDVQLDVDVYVTCDEELEASMSTDIRCEPPEHGEAEMTTSRSSAEASELLEKKQVNGQATIRVSSDAEEKHGCTPDGGCCCKQAATDEDEPAACCCNPTTTEALSSSGSSSDYEKAKTSSKSLIKIHVGRPRIRPIIRAILEDAEGESAVVSCGPQGLQDDVRRSVVSLSDERAVHKGTGAQGIYLHLEGFGY</sequence>
<dbReference type="Proteomes" id="UP000038010">
    <property type="component" value="Unassembled WGS sequence"/>
</dbReference>
<evidence type="ECO:0000256" key="8">
    <source>
        <dbReference type="ARBA" id="ARBA00022989"/>
    </source>
</evidence>
<dbReference type="SUPFAM" id="SSF63380">
    <property type="entry name" value="Riboflavin synthase domain-like"/>
    <property type="match status" value="1"/>
</dbReference>
<accession>A0A0N1NZ37</accession>
<dbReference type="AlphaFoldDB" id="A0A0N1NZ37"/>
<keyword evidence="18" id="KW-1185">Reference proteome</keyword>
<dbReference type="Pfam" id="PF08022">
    <property type="entry name" value="FAD_binding_8"/>
    <property type="match status" value="1"/>
</dbReference>
<evidence type="ECO:0000256" key="15">
    <source>
        <dbReference type="SAM" id="Phobius"/>
    </source>
</evidence>
<gene>
    <name evidence="17" type="ORF">AB675_230</name>
</gene>